<evidence type="ECO:0000256" key="1">
    <source>
        <dbReference type="SAM" id="MobiDB-lite"/>
    </source>
</evidence>
<dbReference type="RefSeq" id="WP_205356664.1">
    <property type="nucleotide sequence ID" value="NZ_JADKYB010000004.1"/>
</dbReference>
<feature type="compositionally biased region" description="Basic and acidic residues" evidence="1">
    <location>
        <begin position="205"/>
        <end position="221"/>
    </location>
</feature>
<sequence>MSTYQEERRKDRSAEAEERRRDAAAAEERRATRRREADERQARLAKQARTDKQADRKARQQARAERKSARAAALTPGKVYRTGTLALVIASALGSLPAQVMHFVGISPMLLPLPLAIEGAAWTMAAGVAHADERKLPGWVRWLLRGLVVLAAGFAASINYQYGLTLANSPAASHTAALGLAAVSLLGPLLFEIRQWVGSLTEKTGTAEDKARRAEDKARREHLARRRDHHKDIAREADRLLSAVPYGSITEEEAFASAWRIHRGAEPGMSAELYAAATNSRVQLGAAFELGEHVRPELLRAGLLASALDPLPQRLRTLGPVTPLDALKGPEKPGEGPEKPQVVNQMPPVEKASEKGPNVRPLPPRRVKGDTPRYSTAAKVAAAETARRSASARVS</sequence>
<evidence type="ECO:0000313" key="3">
    <source>
        <dbReference type="EMBL" id="MBM9504820.1"/>
    </source>
</evidence>
<name>A0ABS2TN99_9ACTN</name>
<feature type="compositionally biased region" description="Low complexity" evidence="1">
    <location>
        <begin position="375"/>
        <end position="395"/>
    </location>
</feature>
<feature type="transmembrane region" description="Helical" evidence="2">
    <location>
        <begin position="85"/>
        <end position="104"/>
    </location>
</feature>
<comment type="caution">
    <text evidence="3">The sequence shown here is derived from an EMBL/GenBank/DDBJ whole genome shotgun (WGS) entry which is preliminary data.</text>
</comment>
<keyword evidence="2" id="KW-0472">Membrane</keyword>
<proteinExistence type="predicted"/>
<reference evidence="3 4" key="1">
    <citation type="submission" date="2021-01" db="EMBL/GenBank/DDBJ databases">
        <title>Streptomyces acididurans sp. nov., isolated from a peat swamp forest soil.</title>
        <authorList>
            <person name="Chantavorakit T."/>
            <person name="Duangmal K."/>
        </authorList>
    </citation>
    <scope>NUCLEOTIDE SEQUENCE [LARGE SCALE GENOMIC DNA]</scope>
    <source>
        <strain evidence="3 4">KK5PA1</strain>
    </source>
</reference>
<protein>
    <recommendedName>
        <fullName evidence="5">DUF2637 domain-containing protein</fullName>
    </recommendedName>
</protein>
<evidence type="ECO:0000256" key="2">
    <source>
        <dbReference type="SAM" id="Phobius"/>
    </source>
</evidence>
<feature type="transmembrane region" description="Helical" evidence="2">
    <location>
        <begin position="142"/>
        <end position="160"/>
    </location>
</feature>
<feature type="region of interest" description="Disordered" evidence="1">
    <location>
        <begin position="320"/>
        <end position="395"/>
    </location>
</feature>
<dbReference type="EMBL" id="JADKYB010000004">
    <property type="protein sequence ID" value="MBM9504820.1"/>
    <property type="molecule type" value="Genomic_DNA"/>
</dbReference>
<keyword evidence="2" id="KW-1133">Transmembrane helix</keyword>
<organism evidence="3 4">
    <name type="scientific">Actinacidiphila acididurans</name>
    <dbReference type="NCBI Taxonomy" id="2784346"/>
    <lineage>
        <taxon>Bacteria</taxon>
        <taxon>Bacillati</taxon>
        <taxon>Actinomycetota</taxon>
        <taxon>Actinomycetes</taxon>
        <taxon>Kitasatosporales</taxon>
        <taxon>Streptomycetaceae</taxon>
        <taxon>Actinacidiphila</taxon>
    </lineage>
</organism>
<feature type="transmembrane region" description="Helical" evidence="2">
    <location>
        <begin position="110"/>
        <end position="130"/>
    </location>
</feature>
<keyword evidence="2" id="KW-0812">Transmembrane</keyword>
<feature type="region of interest" description="Disordered" evidence="1">
    <location>
        <begin position="1"/>
        <end position="70"/>
    </location>
</feature>
<keyword evidence="4" id="KW-1185">Reference proteome</keyword>
<feature type="compositionally biased region" description="Basic and acidic residues" evidence="1">
    <location>
        <begin position="328"/>
        <end position="338"/>
    </location>
</feature>
<evidence type="ECO:0008006" key="5">
    <source>
        <dbReference type="Google" id="ProtNLM"/>
    </source>
</evidence>
<evidence type="ECO:0000313" key="4">
    <source>
        <dbReference type="Proteomes" id="UP000749040"/>
    </source>
</evidence>
<feature type="transmembrane region" description="Helical" evidence="2">
    <location>
        <begin position="172"/>
        <end position="191"/>
    </location>
</feature>
<feature type="compositionally biased region" description="Basic and acidic residues" evidence="1">
    <location>
        <begin position="1"/>
        <end position="68"/>
    </location>
</feature>
<dbReference type="Proteomes" id="UP000749040">
    <property type="component" value="Unassembled WGS sequence"/>
</dbReference>
<gene>
    <name evidence="3" type="ORF">ITX44_09770</name>
</gene>
<feature type="region of interest" description="Disordered" evidence="1">
    <location>
        <begin position="204"/>
        <end position="227"/>
    </location>
</feature>
<accession>A0ABS2TN99</accession>